<dbReference type="Proteomes" id="UP000694843">
    <property type="component" value="Unplaced"/>
</dbReference>
<proteinExistence type="predicted"/>
<dbReference type="RefSeq" id="XP_018020714.1">
    <property type="nucleotide sequence ID" value="XM_018165225.2"/>
</dbReference>
<evidence type="ECO:0000313" key="4">
    <source>
        <dbReference type="RefSeq" id="XP_018020714.1"/>
    </source>
</evidence>
<keyword evidence="2" id="KW-0472">Membrane</keyword>
<keyword evidence="3" id="KW-1185">Reference proteome</keyword>
<keyword evidence="2" id="KW-0812">Transmembrane</keyword>
<feature type="region of interest" description="Disordered" evidence="1">
    <location>
        <begin position="1"/>
        <end position="23"/>
    </location>
</feature>
<feature type="transmembrane region" description="Helical" evidence="2">
    <location>
        <begin position="80"/>
        <end position="103"/>
    </location>
</feature>
<dbReference type="KEGG" id="hazt:108677073"/>
<evidence type="ECO:0000256" key="2">
    <source>
        <dbReference type="SAM" id="Phobius"/>
    </source>
</evidence>
<keyword evidence="2" id="KW-1133">Transmembrane helix</keyword>
<evidence type="ECO:0000256" key="1">
    <source>
        <dbReference type="SAM" id="MobiDB-lite"/>
    </source>
</evidence>
<dbReference type="GeneID" id="108677073"/>
<accession>A0A8B7P3L9</accession>
<organism evidence="3 4">
    <name type="scientific">Hyalella azteca</name>
    <name type="common">Amphipod</name>
    <dbReference type="NCBI Taxonomy" id="294128"/>
    <lineage>
        <taxon>Eukaryota</taxon>
        <taxon>Metazoa</taxon>
        <taxon>Ecdysozoa</taxon>
        <taxon>Arthropoda</taxon>
        <taxon>Crustacea</taxon>
        <taxon>Multicrustacea</taxon>
        <taxon>Malacostraca</taxon>
        <taxon>Eumalacostraca</taxon>
        <taxon>Peracarida</taxon>
        <taxon>Amphipoda</taxon>
        <taxon>Senticaudata</taxon>
        <taxon>Talitrida</taxon>
        <taxon>Talitroidea</taxon>
        <taxon>Hyalellidae</taxon>
        <taxon>Hyalella</taxon>
    </lineage>
</organism>
<feature type="compositionally biased region" description="Gly residues" evidence="1">
    <location>
        <begin position="14"/>
        <end position="23"/>
    </location>
</feature>
<reference evidence="4" key="1">
    <citation type="submission" date="2025-08" db="UniProtKB">
        <authorList>
            <consortium name="RefSeq"/>
        </authorList>
    </citation>
    <scope>IDENTIFICATION</scope>
    <source>
        <tissue evidence="4">Whole organism</tissue>
    </source>
</reference>
<sequence length="107" mass="11072">MGDCSSAGAAYRGGEVGDVGDGGGDGGCGVKFSGVDNGGASSNNPIIVQPPNAAWNEAHSSGRNQNSQNKMVFGMCRKRTCCLGIGLFFMFATTVTCITIKFINSYY</sequence>
<protein>
    <submittedName>
        <fullName evidence="4">Uncharacterized protein LOC108677073</fullName>
    </submittedName>
</protein>
<gene>
    <name evidence="4" type="primary">LOC108677073</name>
</gene>
<evidence type="ECO:0000313" key="3">
    <source>
        <dbReference type="Proteomes" id="UP000694843"/>
    </source>
</evidence>
<dbReference type="AlphaFoldDB" id="A0A8B7P3L9"/>
<name>A0A8B7P3L9_HYAAZ</name>